<sequence>MIRAHTVAQVRAAEAALMATLPEGTLMQRAAHGLAHVVLETLGGGYGRRVVALVGSGDNGGDALHAGAVLARRGVQVEAWLLSTQAHAGGVAALRAAGGRVLPAAEAVAAARGRHGHGGTGGGHWDLVLDGIVGIGGKPGLRPEAVAALEALAGVPVVAVDVPSGVDVDTGEVDGPHVRAALTVTFGTHKPCHLLDPAAEACGALTLVDIGLDLPEPDVEALQPEDVAALLPRPGPQAHKYTRGVVGVRAGSATYPGAGVLSVAGAACGLAGMVRYDGDAAVLELVHRGHPEVIGPGRVQAWVVGSGSDTGAEVALRASLADDVPLVVDADALAHADLVRGRPAVLTPHAGELARMLGVPRAEVEQRWLHHARRAAVEHDAVVLLKARHTVVAAPDGRVRVTTTGTPWLATAGAGDVLGGLIGALLAAGLAPYDAASVGSWLHGAAATLASGGGPLVAGDVAEALGDLVALLVAA</sequence>
<dbReference type="Gene3D" id="3.40.1190.20">
    <property type="match status" value="1"/>
</dbReference>
<evidence type="ECO:0000256" key="10">
    <source>
        <dbReference type="ARBA" id="ARBA00023027"/>
    </source>
</evidence>
<dbReference type="Proteomes" id="UP000663791">
    <property type="component" value="Unassembled WGS sequence"/>
</dbReference>
<evidence type="ECO:0000256" key="13">
    <source>
        <dbReference type="ARBA" id="ARBA00023268"/>
    </source>
</evidence>
<feature type="binding site" evidence="17">
    <location>
        <position position="307"/>
    </location>
    <ligand>
        <name>(6S)-NADPHX</name>
        <dbReference type="ChEBI" id="CHEBI:64076"/>
    </ligand>
</feature>
<protein>
    <recommendedName>
        <fullName evidence="19">Bifunctional NAD(P)H-hydrate repair enzyme</fullName>
    </recommendedName>
    <alternativeName>
        <fullName evidence="19">Nicotinamide nucleotide repair protein</fullName>
    </alternativeName>
    <domain>
        <recommendedName>
            <fullName evidence="19">ADP-dependent (S)-NAD(P)H-hydrate dehydratase</fullName>
            <ecNumber evidence="19">4.2.1.136</ecNumber>
        </recommendedName>
        <alternativeName>
            <fullName evidence="19">ADP-dependent NAD(P)HX dehydratase</fullName>
        </alternativeName>
    </domain>
    <domain>
        <recommendedName>
            <fullName evidence="19">NAD(P)H-hydrate epimerase</fullName>
            <ecNumber evidence="19">5.1.99.6</ecNumber>
        </recommendedName>
    </domain>
</protein>
<comment type="catalytic activity">
    <reaction evidence="16 17 19">
        <text>(6S)-NADPHX + ADP = AMP + phosphate + NADPH + H(+)</text>
        <dbReference type="Rhea" id="RHEA:32235"/>
        <dbReference type="ChEBI" id="CHEBI:15378"/>
        <dbReference type="ChEBI" id="CHEBI:43474"/>
        <dbReference type="ChEBI" id="CHEBI:57783"/>
        <dbReference type="ChEBI" id="CHEBI:64076"/>
        <dbReference type="ChEBI" id="CHEBI:456215"/>
        <dbReference type="ChEBI" id="CHEBI:456216"/>
        <dbReference type="EC" id="4.2.1.136"/>
    </reaction>
</comment>
<feature type="domain" description="YjeF C-terminal" evidence="20">
    <location>
        <begin position="223"/>
        <end position="472"/>
    </location>
</feature>
<evidence type="ECO:0000256" key="19">
    <source>
        <dbReference type="PIRNR" id="PIRNR017184"/>
    </source>
</evidence>
<evidence type="ECO:0000256" key="11">
    <source>
        <dbReference type="ARBA" id="ARBA00023235"/>
    </source>
</evidence>
<comment type="cofactor">
    <cofactor evidence="18 19">
        <name>K(+)</name>
        <dbReference type="ChEBI" id="CHEBI:29103"/>
    </cofactor>
    <text evidence="18 19">Binds 1 potassium ion per subunit.</text>
</comment>
<dbReference type="HAMAP" id="MF_01966">
    <property type="entry name" value="NADHX_epimerase"/>
    <property type="match status" value="1"/>
</dbReference>
<feature type="binding site" evidence="18">
    <location>
        <position position="59"/>
    </location>
    <ligand>
        <name>K(+)</name>
        <dbReference type="ChEBI" id="CHEBI:29103"/>
    </ligand>
</feature>
<comment type="catalytic activity">
    <reaction evidence="15 17 19">
        <text>(6S)-NADHX + ADP = AMP + phosphate + NADH + H(+)</text>
        <dbReference type="Rhea" id="RHEA:32223"/>
        <dbReference type="ChEBI" id="CHEBI:15378"/>
        <dbReference type="ChEBI" id="CHEBI:43474"/>
        <dbReference type="ChEBI" id="CHEBI:57945"/>
        <dbReference type="ChEBI" id="CHEBI:64074"/>
        <dbReference type="ChEBI" id="CHEBI:456215"/>
        <dbReference type="ChEBI" id="CHEBI:456216"/>
        <dbReference type="EC" id="4.2.1.136"/>
    </reaction>
</comment>
<keyword evidence="23" id="KW-1185">Reference proteome</keyword>
<feature type="domain" description="YjeF N-terminal" evidence="21">
    <location>
        <begin position="10"/>
        <end position="218"/>
    </location>
</feature>
<comment type="caution">
    <text evidence="22">The sequence shown here is derived from an EMBL/GenBank/DDBJ whole genome shotgun (WGS) entry which is preliminary data.</text>
</comment>
<comment type="subunit">
    <text evidence="17">Homotetramer.</text>
</comment>
<comment type="function">
    <text evidence="14 19">Bifunctional enzyme that catalyzes the epimerization of the S- and R-forms of NAD(P)HX and the dehydration of the S-form of NAD(P)HX at the expense of ADP, which is converted to AMP. This allows the repair of both epimers of NAD(P)HX, a damaged form of NAD(P)H that is a result of enzymatic or heat-dependent hydration.</text>
</comment>
<evidence type="ECO:0000256" key="18">
    <source>
        <dbReference type="HAMAP-Rule" id="MF_01966"/>
    </source>
</evidence>
<keyword evidence="6 17" id="KW-0547">Nucleotide-binding</keyword>
<dbReference type="PROSITE" id="PS51383">
    <property type="entry name" value="YJEF_C_3"/>
    <property type="match status" value="1"/>
</dbReference>
<evidence type="ECO:0000256" key="4">
    <source>
        <dbReference type="ARBA" id="ARBA00009524"/>
    </source>
</evidence>
<dbReference type="GO" id="GO:0046496">
    <property type="term" value="P:nicotinamide nucleotide metabolic process"/>
    <property type="evidence" value="ECO:0007669"/>
    <property type="project" value="UniProtKB-UniRule"/>
</dbReference>
<dbReference type="PANTHER" id="PTHR12592">
    <property type="entry name" value="ATP-DEPENDENT (S)-NAD(P)H-HYDRATE DEHYDRATASE FAMILY MEMBER"/>
    <property type="match status" value="1"/>
</dbReference>
<feature type="binding site" evidence="17">
    <location>
        <position position="415"/>
    </location>
    <ligand>
        <name>AMP</name>
        <dbReference type="ChEBI" id="CHEBI:456215"/>
    </ligand>
</feature>
<feature type="binding site" evidence="17">
    <location>
        <position position="416"/>
    </location>
    <ligand>
        <name>(6S)-NADPHX</name>
        <dbReference type="ChEBI" id="CHEBI:64076"/>
    </ligand>
</feature>
<name>A0A939BXX3_9ACTN</name>
<dbReference type="NCBIfam" id="TIGR00197">
    <property type="entry name" value="yjeF_nterm"/>
    <property type="match status" value="1"/>
</dbReference>
<keyword evidence="13" id="KW-0511">Multifunctional enzyme</keyword>
<evidence type="ECO:0000256" key="8">
    <source>
        <dbReference type="ARBA" id="ARBA00022857"/>
    </source>
</evidence>
<organism evidence="22 23">
    <name type="scientific">Nocardioides faecalis</name>
    <dbReference type="NCBI Taxonomy" id="2803858"/>
    <lineage>
        <taxon>Bacteria</taxon>
        <taxon>Bacillati</taxon>
        <taxon>Actinomycetota</taxon>
        <taxon>Actinomycetes</taxon>
        <taxon>Propionibacteriales</taxon>
        <taxon>Nocardioidaceae</taxon>
        <taxon>Nocardioides</taxon>
    </lineage>
</organism>
<dbReference type="GO" id="GO:0110051">
    <property type="term" value="P:metabolite repair"/>
    <property type="evidence" value="ECO:0007669"/>
    <property type="project" value="TreeGrafter"/>
</dbReference>
<comment type="caution">
    <text evidence="18">Lacks conserved residue(s) required for the propagation of feature annotation.</text>
</comment>
<dbReference type="EC" id="5.1.99.6" evidence="19"/>
<evidence type="ECO:0000313" key="23">
    <source>
        <dbReference type="Proteomes" id="UP000663791"/>
    </source>
</evidence>
<dbReference type="CDD" id="cd01171">
    <property type="entry name" value="YXKO-related"/>
    <property type="match status" value="1"/>
</dbReference>
<keyword evidence="8 17" id="KW-0521">NADP</keyword>
<reference evidence="22" key="1">
    <citation type="submission" date="2021-01" db="EMBL/GenBank/DDBJ databases">
        <title>Novel species in genus Nocardioides.</title>
        <authorList>
            <person name="Zhang G."/>
        </authorList>
    </citation>
    <scope>NUCLEOTIDE SEQUENCE</scope>
    <source>
        <strain evidence="22">Zg-536</strain>
    </source>
</reference>
<evidence type="ECO:0000256" key="1">
    <source>
        <dbReference type="ARBA" id="ARBA00000013"/>
    </source>
</evidence>
<dbReference type="InterPro" id="IPR036652">
    <property type="entry name" value="YjeF_N_dom_sf"/>
</dbReference>
<dbReference type="EC" id="4.2.1.136" evidence="19"/>
<accession>A0A939BXX3</accession>
<comment type="function">
    <text evidence="18">Catalyzes the epimerization of the S- and R-forms of NAD(P)HX, a damaged form of NAD(P)H that is a result of enzymatic or heat-dependent hydration. This is a prerequisite for the S-specific NAD(P)H-hydrate dehydratase to allow the repair of both epimers of NAD(P)HX.</text>
</comment>
<dbReference type="Pfam" id="PF03853">
    <property type="entry name" value="YjeF_N"/>
    <property type="match status" value="1"/>
</dbReference>
<comment type="cofactor">
    <cofactor evidence="17">
        <name>Mg(2+)</name>
        <dbReference type="ChEBI" id="CHEBI:18420"/>
    </cofactor>
</comment>
<dbReference type="PIRSF" id="PIRSF017184">
    <property type="entry name" value="Nnr"/>
    <property type="match status" value="1"/>
</dbReference>
<dbReference type="InterPro" id="IPR029056">
    <property type="entry name" value="Ribokinase-like"/>
</dbReference>
<evidence type="ECO:0000259" key="20">
    <source>
        <dbReference type="PROSITE" id="PS51383"/>
    </source>
</evidence>
<dbReference type="InterPro" id="IPR030677">
    <property type="entry name" value="Nnr"/>
</dbReference>
<feature type="binding site" evidence="17">
    <location>
        <position position="258"/>
    </location>
    <ligand>
        <name>(6S)-NADPHX</name>
        <dbReference type="ChEBI" id="CHEBI:64076"/>
    </ligand>
</feature>
<comment type="similarity">
    <text evidence="17">Belongs to the NnrD/CARKD family.</text>
</comment>
<feature type="binding site" evidence="17">
    <location>
        <position position="349"/>
    </location>
    <ligand>
        <name>(6S)-NADPHX</name>
        <dbReference type="ChEBI" id="CHEBI:64076"/>
    </ligand>
</feature>
<feature type="binding site" evidence="17">
    <location>
        <begin position="386"/>
        <end position="390"/>
    </location>
    <ligand>
        <name>AMP</name>
        <dbReference type="ChEBI" id="CHEBI:456215"/>
    </ligand>
</feature>
<dbReference type="SUPFAM" id="SSF53613">
    <property type="entry name" value="Ribokinase-like"/>
    <property type="match status" value="1"/>
</dbReference>
<keyword evidence="12 17" id="KW-0456">Lyase</keyword>
<evidence type="ECO:0000313" key="22">
    <source>
        <dbReference type="EMBL" id="MBM9459748.1"/>
    </source>
</evidence>
<dbReference type="PROSITE" id="PS51385">
    <property type="entry name" value="YJEF_N"/>
    <property type="match status" value="1"/>
</dbReference>
<evidence type="ECO:0000256" key="14">
    <source>
        <dbReference type="ARBA" id="ARBA00025153"/>
    </source>
</evidence>
<dbReference type="GO" id="GO:0052856">
    <property type="term" value="F:NAD(P)HX epimerase activity"/>
    <property type="evidence" value="ECO:0007669"/>
    <property type="project" value="UniProtKB-UniRule"/>
</dbReference>
<keyword evidence="11 18" id="KW-0413">Isomerase</keyword>
<feature type="binding site" evidence="18">
    <location>
        <begin position="58"/>
        <end position="62"/>
    </location>
    <ligand>
        <name>(6S)-NADPHX</name>
        <dbReference type="ChEBI" id="CHEBI:64076"/>
    </ligand>
</feature>
<proteinExistence type="inferred from homology"/>
<dbReference type="RefSeq" id="WP_205291050.1">
    <property type="nucleotide sequence ID" value="NZ_CP074406.1"/>
</dbReference>
<dbReference type="EMBL" id="JAERTX010000005">
    <property type="protein sequence ID" value="MBM9459748.1"/>
    <property type="molecule type" value="Genomic_DNA"/>
</dbReference>
<dbReference type="HAMAP" id="MF_01965">
    <property type="entry name" value="NADHX_dehydratase"/>
    <property type="match status" value="1"/>
</dbReference>
<dbReference type="Gene3D" id="3.40.50.10260">
    <property type="entry name" value="YjeF N-terminal domain"/>
    <property type="match status" value="1"/>
</dbReference>
<comment type="catalytic activity">
    <reaction evidence="1 18 19">
        <text>(6R)-NADHX = (6S)-NADHX</text>
        <dbReference type="Rhea" id="RHEA:32215"/>
        <dbReference type="ChEBI" id="CHEBI:64074"/>
        <dbReference type="ChEBI" id="CHEBI:64075"/>
        <dbReference type="EC" id="5.1.99.6"/>
    </reaction>
</comment>
<evidence type="ECO:0000256" key="6">
    <source>
        <dbReference type="ARBA" id="ARBA00022741"/>
    </source>
</evidence>
<evidence type="ECO:0000256" key="9">
    <source>
        <dbReference type="ARBA" id="ARBA00022958"/>
    </source>
</evidence>
<evidence type="ECO:0000256" key="3">
    <source>
        <dbReference type="ARBA" id="ARBA00006001"/>
    </source>
</evidence>
<dbReference type="InterPro" id="IPR004443">
    <property type="entry name" value="YjeF_N_dom"/>
</dbReference>
<keyword evidence="5 18" id="KW-0479">Metal-binding</keyword>
<dbReference type="GO" id="GO:0005524">
    <property type="term" value="F:ATP binding"/>
    <property type="evidence" value="ECO:0007669"/>
    <property type="project" value="UniProtKB-UniRule"/>
</dbReference>
<feature type="binding site" evidence="18">
    <location>
        <begin position="134"/>
        <end position="140"/>
    </location>
    <ligand>
        <name>(6S)-NADPHX</name>
        <dbReference type="ChEBI" id="CHEBI:64076"/>
    </ligand>
</feature>
<comment type="catalytic activity">
    <reaction evidence="2 18 19">
        <text>(6R)-NADPHX = (6S)-NADPHX</text>
        <dbReference type="Rhea" id="RHEA:32227"/>
        <dbReference type="ChEBI" id="CHEBI:64076"/>
        <dbReference type="ChEBI" id="CHEBI:64077"/>
        <dbReference type="EC" id="5.1.99.6"/>
    </reaction>
</comment>
<evidence type="ECO:0000256" key="17">
    <source>
        <dbReference type="HAMAP-Rule" id="MF_01965"/>
    </source>
</evidence>
<feature type="binding site" evidence="18">
    <location>
        <position position="161"/>
    </location>
    <ligand>
        <name>(6S)-NADPHX</name>
        <dbReference type="ChEBI" id="CHEBI:64076"/>
    </ligand>
</feature>
<evidence type="ECO:0000256" key="15">
    <source>
        <dbReference type="ARBA" id="ARBA00048238"/>
    </source>
</evidence>
<dbReference type="PANTHER" id="PTHR12592:SF0">
    <property type="entry name" value="ATP-DEPENDENT (S)-NAD(P)H-HYDRATE DEHYDRATASE"/>
    <property type="match status" value="1"/>
</dbReference>
<evidence type="ECO:0000256" key="5">
    <source>
        <dbReference type="ARBA" id="ARBA00022723"/>
    </source>
</evidence>
<dbReference type="InterPro" id="IPR000631">
    <property type="entry name" value="CARKD"/>
</dbReference>
<evidence type="ECO:0000259" key="21">
    <source>
        <dbReference type="PROSITE" id="PS51385"/>
    </source>
</evidence>
<comment type="similarity">
    <text evidence="18">Belongs to the NnrE/AIBP family.</text>
</comment>
<feature type="binding site" evidence="18">
    <location>
        <position position="130"/>
    </location>
    <ligand>
        <name>K(+)</name>
        <dbReference type="ChEBI" id="CHEBI:29103"/>
    </ligand>
</feature>
<evidence type="ECO:0000256" key="7">
    <source>
        <dbReference type="ARBA" id="ARBA00022840"/>
    </source>
</evidence>
<evidence type="ECO:0000256" key="16">
    <source>
        <dbReference type="ARBA" id="ARBA00049209"/>
    </source>
</evidence>
<keyword evidence="9 18" id="KW-0630">Potassium</keyword>
<comment type="similarity">
    <text evidence="4 19">In the C-terminal section; belongs to the NnrD/CARKD family.</text>
</comment>
<keyword evidence="7 17" id="KW-0067">ATP-binding</keyword>
<dbReference type="AlphaFoldDB" id="A0A939BXX3"/>
<evidence type="ECO:0000256" key="2">
    <source>
        <dbReference type="ARBA" id="ARBA00000909"/>
    </source>
</evidence>
<dbReference type="GO" id="GO:0052855">
    <property type="term" value="F:ADP-dependent NAD(P)H-hydrate dehydratase activity"/>
    <property type="evidence" value="ECO:0007669"/>
    <property type="project" value="UniProtKB-UniRule"/>
</dbReference>
<keyword evidence="10 17" id="KW-0520">NAD</keyword>
<gene>
    <name evidence="18" type="primary">nnrE</name>
    <name evidence="17" type="synonym">nnrD</name>
    <name evidence="22" type="ORF">JK386_07515</name>
</gene>
<dbReference type="Pfam" id="PF01256">
    <property type="entry name" value="Carb_kinase"/>
    <property type="match status" value="1"/>
</dbReference>
<comment type="similarity">
    <text evidence="3 19">In the N-terminal section; belongs to the NnrE/AIBP family.</text>
</comment>
<dbReference type="SUPFAM" id="SSF64153">
    <property type="entry name" value="YjeF N-terminal domain-like"/>
    <property type="match status" value="1"/>
</dbReference>
<evidence type="ECO:0000256" key="12">
    <source>
        <dbReference type="ARBA" id="ARBA00023239"/>
    </source>
</evidence>
<comment type="function">
    <text evidence="17">Catalyzes the dehydration of the S-form of NAD(P)HX at the expense of ADP, which is converted to AMP. Together with NAD(P)HX epimerase, which catalyzes the epimerization of the S- and R-forms, the enzyme allows the repair of both epimers of NAD(P)HX, a damaged form of NAD(P)H that is a result of enzymatic or heat-dependent hydration.</text>
</comment>
<dbReference type="GO" id="GO:0046872">
    <property type="term" value="F:metal ion binding"/>
    <property type="evidence" value="ECO:0007669"/>
    <property type="project" value="UniProtKB-UniRule"/>
</dbReference>
<feature type="binding site" evidence="18">
    <location>
        <position position="164"/>
    </location>
    <ligand>
        <name>K(+)</name>
        <dbReference type="ChEBI" id="CHEBI:29103"/>
    </ligand>
</feature>